<evidence type="ECO:0000313" key="1">
    <source>
        <dbReference type="EMBL" id="KAF5356994.1"/>
    </source>
</evidence>
<organism evidence="1 2">
    <name type="scientific">Leucocoprinus leucothites</name>
    <dbReference type="NCBI Taxonomy" id="201217"/>
    <lineage>
        <taxon>Eukaryota</taxon>
        <taxon>Fungi</taxon>
        <taxon>Dikarya</taxon>
        <taxon>Basidiomycota</taxon>
        <taxon>Agaricomycotina</taxon>
        <taxon>Agaricomycetes</taxon>
        <taxon>Agaricomycetidae</taxon>
        <taxon>Agaricales</taxon>
        <taxon>Agaricineae</taxon>
        <taxon>Agaricaceae</taxon>
        <taxon>Leucocoprinus</taxon>
    </lineage>
</organism>
<sequence>MSTPTQLACEDGASLLVEEIRQIDEAISRLMKRKVNALVQLNAVRTPYRNLPDEVLSEIFRIAGEVDSPPFSTGYRFSPGYNTPSREFFFALRILGAVCSRWRRVAWSTQRIWTYLGLDVNDALRKHNFALPRTYFRNAGNRPMTVLLDCERILRRISLRLGPSDGPGIQGYETTLELLRSLIFLDYPQKIAHLRLNCPPPEWLPFLTNSFVALRRLELGWPYRTEAPHQMISLTELCSLEEVVINRIYVNIELPWEQIKYLDITGTCFEVAARLLISCPNLVKYYVKHLRGDPPADPISWLPASQITLPHLEIFYWQSWRPEARYAQLFGLLNFPSLRHIHWSEDEDRRIDNYRQHSQAVGLFFERLPTAHLRRLDLYGFGKNEAEERLSTILNNILCRLRQLSLHEGSRKFSTIAAIASILHKAQQEGRQIFPDLEHLTLDVSYPDSEGMEGIVSLIQESRACGVTDFCLEIVDLFDKSECWNSEIRARFNAMVQEGFKLKVLAGGKMVSWLSQDSQEQSIV</sequence>
<accession>A0A8H5LH66</accession>
<dbReference type="Proteomes" id="UP000559027">
    <property type="component" value="Unassembled WGS sequence"/>
</dbReference>
<dbReference type="OrthoDB" id="2269034at2759"/>
<evidence type="ECO:0000313" key="2">
    <source>
        <dbReference type="Proteomes" id="UP000559027"/>
    </source>
</evidence>
<dbReference type="Gene3D" id="3.80.10.10">
    <property type="entry name" value="Ribonuclease Inhibitor"/>
    <property type="match status" value="1"/>
</dbReference>
<comment type="caution">
    <text evidence="1">The sequence shown here is derived from an EMBL/GenBank/DDBJ whole genome shotgun (WGS) entry which is preliminary data.</text>
</comment>
<dbReference type="AlphaFoldDB" id="A0A8H5LH66"/>
<reference evidence="1 2" key="1">
    <citation type="journal article" date="2020" name="ISME J.">
        <title>Uncovering the hidden diversity of litter-decomposition mechanisms in mushroom-forming fungi.</title>
        <authorList>
            <person name="Floudas D."/>
            <person name="Bentzer J."/>
            <person name="Ahren D."/>
            <person name="Johansson T."/>
            <person name="Persson P."/>
            <person name="Tunlid A."/>
        </authorList>
    </citation>
    <scope>NUCLEOTIDE SEQUENCE [LARGE SCALE GENOMIC DNA]</scope>
    <source>
        <strain evidence="1 2">CBS 146.42</strain>
    </source>
</reference>
<protein>
    <recommendedName>
        <fullName evidence="3">F-box domain-containing protein</fullName>
    </recommendedName>
</protein>
<dbReference type="SUPFAM" id="SSF52047">
    <property type="entry name" value="RNI-like"/>
    <property type="match status" value="1"/>
</dbReference>
<dbReference type="InterPro" id="IPR032675">
    <property type="entry name" value="LRR_dom_sf"/>
</dbReference>
<gene>
    <name evidence="1" type="ORF">D9756_006656</name>
</gene>
<proteinExistence type="predicted"/>
<keyword evidence="2" id="KW-1185">Reference proteome</keyword>
<dbReference type="EMBL" id="JAACJO010000006">
    <property type="protein sequence ID" value="KAF5356994.1"/>
    <property type="molecule type" value="Genomic_DNA"/>
</dbReference>
<name>A0A8H5LH66_9AGAR</name>
<evidence type="ECO:0008006" key="3">
    <source>
        <dbReference type="Google" id="ProtNLM"/>
    </source>
</evidence>